<feature type="region of interest" description="Disordered" evidence="1">
    <location>
        <begin position="59"/>
        <end position="91"/>
    </location>
</feature>
<accession>A0A151I715</accession>
<gene>
    <name evidence="2" type="ORF">ALC62_15411</name>
</gene>
<dbReference type="Proteomes" id="UP000078542">
    <property type="component" value="Unassembled WGS sequence"/>
</dbReference>
<evidence type="ECO:0000313" key="2">
    <source>
        <dbReference type="EMBL" id="KYM93966.1"/>
    </source>
</evidence>
<evidence type="ECO:0000313" key="3">
    <source>
        <dbReference type="Proteomes" id="UP000078542"/>
    </source>
</evidence>
<name>A0A151I715_9HYME</name>
<dbReference type="AlphaFoldDB" id="A0A151I715"/>
<keyword evidence="3" id="KW-1185">Reference proteome</keyword>
<reference evidence="2 3" key="1">
    <citation type="submission" date="2016-03" db="EMBL/GenBank/DDBJ databases">
        <title>Cyphomyrmex costatus WGS genome.</title>
        <authorList>
            <person name="Nygaard S."/>
            <person name="Hu H."/>
            <person name="Boomsma J."/>
            <person name="Zhang G."/>
        </authorList>
    </citation>
    <scope>NUCLEOTIDE SEQUENCE [LARGE SCALE GENOMIC DNA]</scope>
    <source>
        <strain evidence="2">MS0001</strain>
        <tissue evidence="2">Whole body</tissue>
    </source>
</reference>
<sequence>EEEKKKEKKKKRKGKEKDFVVVVAVARRGSAWCDATRRIGPGGHAGAASRSILRLRHEARRTRPSAAEWGRAPARGEPSSPPRAALPAQSLCGSGRRGMCGIVTASVIEE</sequence>
<protein>
    <submittedName>
        <fullName evidence="2">Uncharacterized protein</fullName>
    </submittedName>
</protein>
<feature type="non-terminal residue" evidence="2">
    <location>
        <position position="1"/>
    </location>
</feature>
<evidence type="ECO:0000256" key="1">
    <source>
        <dbReference type="SAM" id="MobiDB-lite"/>
    </source>
</evidence>
<dbReference type="EMBL" id="KQ978438">
    <property type="protein sequence ID" value="KYM93966.1"/>
    <property type="molecule type" value="Genomic_DNA"/>
</dbReference>
<proteinExistence type="predicted"/>
<organism evidence="2 3">
    <name type="scientific">Cyphomyrmex costatus</name>
    <dbReference type="NCBI Taxonomy" id="456900"/>
    <lineage>
        <taxon>Eukaryota</taxon>
        <taxon>Metazoa</taxon>
        <taxon>Ecdysozoa</taxon>
        <taxon>Arthropoda</taxon>
        <taxon>Hexapoda</taxon>
        <taxon>Insecta</taxon>
        <taxon>Pterygota</taxon>
        <taxon>Neoptera</taxon>
        <taxon>Endopterygota</taxon>
        <taxon>Hymenoptera</taxon>
        <taxon>Apocrita</taxon>
        <taxon>Aculeata</taxon>
        <taxon>Formicoidea</taxon>
        <taxon>Formicidae</taxon>
        <taxon>Myrmicinae</taxon>
        <taxon>Cyphomyrmex</taxon>
    </lineage>
</organism>